<proteinExistence type="predicted"/>
<dbReference type="EMBL" id="JBHFFA010000006">
    <property type="protein sequence ID" value="KAL2620175.1"/>
    <property type="molecule type" value="Genomic_DNA"/>
</dbReference>
<dbReference type="AlphaFoldDB" id="A0ABD1Y099"/>
<gene>
    <name evidence="1" type="ORF">R1flu_000380</name>
</gene>
<name>A0ABD1Y099_9MARC</name>
<accession>A0ABD1Y099</accession>
<dbReference type="Proteomes" id="UP001605036">
    <property type="component" value="Unassembled WGS sequence"/>
</dbReference>
<protein>
    <submittedName>
        <fullName evidence="1">Uncharacterized protein</fullName>
    </submittedName>
</protein>
<evidence type="ECO:0000313" key="1">
    <source>
        <dbReference type="EMBL" id="KAL2620175.1"/>
    </source>
</evidence>
<comment type="caution">
    <text evidence="1">The sequence shown here is derived from an EMBL/GenBank/DDBJ whole genome shotgun (WGS) entry which is preliminary data.</text>
</comment>
<sequence>MPGRLILARLVANSKRARVASLSVGSSPFSFGKIPLSQLGALVLDFSPRGVGPAGWLRRLWSGWGPTGGCPVHSPSSSCFPFLTL</sequence>
<evidence type="ECO:0000313" key="2">
    <source>
        <dbReference type="Proteomes" id="UP001605036"/>
    </source>
</evidence>
<reference evidence="1 2" key="1">
    <citation type="submission" date="2024-09" db="EMBL/GenBank/DDBJ databases">
        <title>Chromosome-scale assembly of Riccia fluitans.</title>
        <authorList>
            <person name="Paukszto L."/>
            <person name="Sawicki J."/>
            <person name="Karawczyk K."/>
            <person name="Piernik-Szablinska J."/>
            <person name="Szczecinska M."/>
            <person name="Mazdziarz M."/>
        </authorList>
    </citation>
    <scope>NUCLEOTIDE SEQUENCE [LARGE SCALE GENOMIC DNA]</scope>
    <source>
        <strain evidence="1">Rf_01</strain>
        <tissue evidence="1">Aerial parts of the thallus</tissue>
    </source>
</reference>
<keyword evidence="2" id="KW-1185">Reference proteome</keyword>
<organism evidence="1 2">
    <name type="scientific">Riccia fluitans</name>
    <dbReference type="NCBI Taxonomy" id="41844"/>
    <lineage>
        <taxon>Eukaryota</taxon>
        <taxon>Viridiplantae</taxon>
        <taxon>Streptophyta</taxon>
        <taxon>Embryophyta</taxon>
        <taxon>Marchantiophyta</taxon>
        <taxon>Marchantiopsida</taxon>
        <taxon>Marchantiidae</taxon>
        <taxon>Marchantiales</taxon>
        <taxon>Ricciaceae</taxon>
        <taxon>Riccia</taxon>
    </lineage>
</organism>